<evidence type="ECO:0000313" key="2">
    <source>
        <dbReference type="EMBL" id="KAI9632745.1"/>
    </source>
</evidence>
<comment type="caution">
    <text evidence="2">The sequence shown here is derived from an EMBL/GenBank/DDBJ whole genome shotgun (WGS) entry which is preliminary data.</text>
</comment>
<dbReference type="GO" id="GO:0005634">
    <property type="term" value="C:nucleus"/>
    <property type="evidence" value="ECO:0007669"/>
    <property type="project" value="TreeGrafter"/>
</dbReference>
<sequence length="328" mass="35058">MAIAQPTKTGGDDLDDYLELDPNLVASGSDVGSDDSDNEAEEGDEAELDVEGEGDRPVLERGTGMNEGVKRKASVDASDDPEESGGRVGAVEEGGEEEERKRRKKEKTKERKARRLAASAPSSAPTPPTHLSPDALLALLRTSLVSTHPALTPMEITDRLPPLTSLLAAPEHAAPDLPAASFEPLRRRVAGLLKKGGKIQKGRPRIVILCLSGLRCIEVMNNVKDLKGEAQVAKLFAKHIKAPEQKKFLESTPVSIAVGTPARVGMFLGDGTISVDKSTILLLDIGHQDSKTRTLLTMPEMRVELWKSVFAGPGRKALLDGGARIGAF</sequence>
<dbReference type="Pfam" id="PF14617">
    <property type="entry name" value="CMS1"/>
    <property type="match status" value="1"/>
</dbReference>
<gene>
    <name evidence="2" type="ORF">MKK02DRAFT_41057</name>
</gene>
<dbReference type="AlphaFoldDB" id="A0AA38LR95"/>
<evidence type="ECO:0000256" key="1">
    <source>
        <dbReference type="SAM" id="MobiDB-lite"/>
    </source>
</evidence>
<name>A0AA38LR95_9TREE</name>
<accession>A0AA38LR95</accession>
<feature type="compositionally biased region" description="Basic residues" evidence="1">
    <location>
        <begin position="101"/>
        <end position="115"/>
    </location>
</feature>
<proteinExistence type="predicted"/>
<dbReference type="GO" id="GO:0030686">
    <property type="term" value="C:90S preribosome"/>
    <property type="evidence" value="ECO:0007669"/>
    <property type="project" value="TreeGrafter"/>
</dbReference>
<dbReference type="PANTHER" id="PTHR24030">
    <property type="entry name" value="PROTEIN CMSS1"/>
    <property type="match status" value="1"/>
</dbReference>
<dbReference type="GeneID" id="77730609"/>
<dbReference type="Proteomes" id="UP001164286">
    <property type="component" value="Unassembled WGS sequence"/>
</dbReference>
<dbReference type="PANTHER" id="PTHR24030:SF0">
    <property type="entry name" value="PROTEIN CMSS1"/>
    <property type="match status" value="1"/>
</dbReference>
<evidence type="ECO:0000313" key="3">
    <source>
        <dbReference type="Proteomes" id="UP001164286"/>
    </source>
</evidence>
<dbReference type="RefSeq" id="XP_052942522.1">
    <property type="nucleotide sequence ID" value="XM_053091404.1"/>
</dbReference>
<reference evidence="2" key="1">
    <citation type="journal article" date="2022" name="G3 (Bethesda)">
        <title>High quality genome of the basidiomycete yeast Dioszegia hungarica PDD-24b-2 isolated from cloud water.</title>
        <authorList>
            <person name="Jarrige D."/>
            <person name="Haridas S."/>
            <person name="Bleykasten-Grosshans C."/>
            <person name="Joly M."/>
            <person name="Nadalig T."/>
            <person name="Sancelme M."/>
            <person name="Vuilleumier S."/>
            <person name="Grigoriev I.V."/>
            <person name="Amato P."/>
            <person name="Bringel F."/>
        </authorList>
    </citation>
    <scope>NUCLEOTIDE SEQUENCE</scope>
    <source>
        <strain evidence="2">PDD-24b-2</strain>
    </source>
</reference>
<keyword evidence="3" id="KW-1185">Reference proteome</keyword>
<feature type="region of interest" description="Disordered" evidence="1">
    <location>
        <begin position="1"/>
        <end position="132"/>
    </location>
</feature>
<dbReference type="EMBL" id="JAKWFO010000014">
    <property type="protein sequence ID" value="KAI9632745.1"/>
    <property type="molecule type" value="Genomic_DNA"/>
</dbReference>
<protein>
    <submittedName>
        <fullName evidence="2">U3-containing 90S pre-ribosomal complex subunit-domain containing protein</fullName>
    </submittedName>
</protein>
<organism evidence="2 3">
    <name type="scientific">Dioszegia hungarica</name>
    <dbReference type="NCBI Taxonomy" id="4972"/>
    <lineage>
        <taxon>Eukaryota</taxon>
        <taxon>Fungi</taxon>
        <taxon>Dikarya</taxon>
        <taxon>Basidiomycota</taxon>
        <taxon>Agaricomycotina</taxon>
        <taxon>Tremellomycetes</taxon>
        <taxon>Tremellales</taxon>
        <taxon>Bulleribasidiaceae</taxon>
        <taxon>Dioszegia</taxon>
    </lineage>
</organism>
<feature type="compositionally biased region" description="Acidic residues" evidence="1">
    <location>
        <begin position="32"/>
        <end position="52"/>
    </location>
</feature>
<dbReference type="InterPro" id="IPR032704">
    <property type="entry name" value="Cms1"/>
</dbReference>